<dbReference type="EMBL" id="MT141523">
    <property type="protein sequence ID" value="QJA64622.1"/>
    <property type="molecule type" value="Genomic_DNA"/>
</dbReference>
<sequence>MNERIIHANEHKLTVYIDDDGSVVYASVHDTGTQFTDGLAVMPNYCTVCRWQRPIESALGRAPCIHKHALKLAEQQLHQEDGDAEDEAQWLDYLAERKLAIGLA</sequence>
<organism evidence="1">
    <name type="scientific">viral metagenome</name>
    <dbReference type="NCBI Taxonomy" id="1070528"/>
    <lineage>
        <taxon>unclassified sequences</taxon>
        <taxon>metagenomes</taxon>
        <taxon>organismal metagenomes</taxon>
    </lineage>
</organism>
<protein>
    <submittedName>
        <fullName evidence="1">Uncharacterized protein</fullName>
    </submittedName>
</protein>
<name>A0A6M3J6Y3_9ZZZZ</name>
<dbReference type="AlphaFoldDB" id="A0A6M3J6Y3"/>
<gene>
    <name evidence="2" type="ORF">MM415A00233_0052</name>
    <name evidence="1" type="ORF">MM415B00478_0019</name>
</gene>
<accession>A0A6M3J6Y3</accession>
<proteinExistence type="predicted"/>
<evidence type="ECO:0000313" key="2">
    <source>
        <dbReference type="EMBL" id="QJA84050.1"/>
    </source>
</evidence>
<reference evidence="1" key="1">
    <citation type="submission" date="2020-03" db="EMBL/GenBank/DDBJ databases">
        <title>The deep terrestrial virosphere.</title>
        <authorList>
            <person name="Holmfeldt K."/>
            <person name="Nilsson E."/>
            <person name="Simone D."/>
            <person name="Lopez-Fernandez M."/>
            <person name="Wu X."/>
            <person name="de Brujin I."/>
            <person name="Lundin D."/>
            <person name="Andersson A."/>
            <person name="Bertilsson S."/>
            <person name="Dopson M."/>
        </authorList>
    </citation>
    <scope>NUCLEOTIDE SEQUENCE</scope>
    <source>
        <strain evidence="2">MM415A00233</strain>
        <strain evidence="1">MM415B00478</strain>
    </source>
</reference>
<dbReference type="EMBL" id="MT142522">
    <property type="protein sequence ID" value="QJA84050.1"/>
    <property type="molecule type" value="Genomic_DNA"/>
</dbReference>
<evidence type="ECO:0000313" key="1">
    <source>
        <dbReference type="EMBL" id="QJA64622.1"/>
    </source>
</evidence>